<dbReference type="AlphaFoldDB" id="A0AAP8IS79"/>
<feature type="compositionally biased region" description="Basic and acidic residues" evidence="1">
    <location>
        <begin position="558"/>
        <end position="568"/>
    </location>
</feature>
<dbReference type="Proteomes" id="UP000234905">
    <property type="component" value="Unassembled WGS sequence"/>
</dbReference>
<evidence type="ECO:0000313" key="4">
    <source>
        <dbReference type="Proteomes" id="UP000234905"/>
    </source>
</evidence>
<dbReference type="SUPFAM" id="SSF56112">
    <property type="entry name" value="Protein kinase-like (PK-like)"/>
    <property type="match status" value="1"/>
</dbReference>
<evidence type="ECO:0000313" key="3">
    <source>
        <dbReference type="EMBL" id="PKZ59760.1"/>
    </source>
</evidence>
<feature type="domain" description="Aminoglycoside phosphotransferase" evidence="2">
    <location>
        <begin position="148"/>
        <end position="295"/>
    </location>
</feature>
<gene>
    <name evidence="3" type="ORF">CYJ61_05680</name>
</gene>
<evidence type="ECO:0000259" key="2">
    <source>
        <dbReference type="Pfam" id="PF01636"/>
    </source>
</evidence>
<comment type="caution">
    <text evidence="3">The sequence shown here is derived from an EMBL/GenBank/DDBJ whole genome shotgun (WGS) entry which is preliminary data.</text>
</comment>
<feature type="compositionally biased region" description="Polar residues" evidence="1">
    <location>
        <begin position="364"/>
        <end position="401"/>
    </location>
</feature>
<proteinExistence type="predicted"/>
<dbReference type="Pfam" id="PF01636">
    <property type="entry name" value="APH"/>
    <property type="match status" value="1"/>
</dbReference>
<accession>A0AAP8IS79</accession>
<feature type="compositionally biased region" description="Basic and acidic residues" evidence="1">
    <location>
        <begin position="575"/>
        <end position="590"/>
    </location>
</feature>
<dbReference type="InterPro" id="IPR002575">
    <property type="entry name" value="Aminoglycoside_PTrfase"/>
</dbReference>
<sequence>MAALASAAMPEVQFAGTRQSEQVNATDTAAGISHAVVQDISGKLYDVFISADSKGRKRLHDRARAAWTLEHSKDLAALGFAYDTMLTFMPGKREDANNNTGNVANNVTAGNSTVVGTQQYAQKQSTQQQSTRMSSIIANDNDEDTVLICEHLEGSARDLRLLTTDDCANVGTAIGAIHRLRPTFVTRGKYPAFTTGQIRAQLTGWIKRLRQAGHIPTEITDSWSRVLETEGLWSFETCPVHGGFMDGDILFTGSTITAVTNWQRMQINDPARDLAWIFAKLNEQRRNAVLSAYGRIMGSRLDSLIMLRANLWLQMEQVGDFVQALQRADNTSIMRFKAQVERLAHELSRISNAQTAKTGRATGNPASTITVGTLLENDNTQSRQISKNNSTENQLNTGNSDETNERDITSEGNTELNNAQDETYDSNKTISDDTHERKVQYAGTHAANAEEAEKAAQLADDTATQVITHVKTQTVHETAETIVQTAMSKSADSYASDEPESVNNAGSAEEAKDTKNNNDSEVKDKVIAERDSKVDSANETSSDSNTSSDSKLSEDEEKNMQDYDDKPETVIIPLLEREERAMRDAQADLD</sequence>
<feature type="compositionally biased region" description="Low complexity" evidence="1">
    <location>
        <begin position="537"/>
        <end position="550"/>
    </location>
</feature>
<organism evidence="3 4">
    <name type="scientific">Gardnerella vaginalis</name>
    <dbReference type="NCBI Taxonomy" id="2702"/>
    <lineage>
        <taxon>Bacteria</taxon>
        <taxon>Bacillati</taxon>
        <taxon>Actinomycetota</taxon>
        <taxon>Actinomycetes</taxon>
        <taxon>Bifidobacteriales</taxon>
        <taxon>Bifidobacteriaceae</taxon>
        <taxon>Gardnerella</taxon>
    </lineage>
</organism>
<dbReference type="EMBL" id="PKJN01000002">
    <property type="protein sequence ID" value="PKZ59760.1"/>
    <property type="molecule type" value="Genomic_DNA"/>
</dbReference>
<reference evidence="3 4" key="1">
    <citation type="submission" date="2017-12" db="EMBL/GenBank/DDBJ databases">
        <title>Phylogenetic diversity of female urinary microbiome.</title>
        <authorList>
            <person name="Thomas-White K."/>
            <person name="Wolfe A.J."/>
        </authorList>
    </citation>
    <scope>NUCLEOTIDE SEQUENCE [LARGE SCALE GENOMIC DNA]</scope>
    <source>
        <strain evidence="3 4">UMB0682</strain>
    </source>
</reference>
<feature type="region of interest" description="Disordered" evidence="1">
    <location>
        <begin position="489"/>
        <end position="590"/>
    </location>
</feature>
<protein>
    <recommendedName>
        <fullName evidence="2">Aminoglycoside phosphotransferase domain-containing protein</fullName>
    </recommendedName>
</protein>
<dbReference type="InterPro" id="IPR011009">
    <property type="entry name" value="Kinase-like_dom_sf"/>
</dbReference>
<feature type="region of interest" description="Disordered" evidence="1">
    <location>
        <begin position="354"/>
        <end position="434"/>
    </location>
</feature>
<name>A0AAP8IS79_GARVA</name>
<feature type="compositionally biased region" description="Polar residues" evidence="1">
    <location>
        <begin position="410"/>
        <end position="429"/>
    </location>
</feature>
<feature type="compositionally biased region" description="Basic and acidic residues" evidence="1">
    <location>
        <begin position="509"/>
        <end position="536"/>
    </location>
</feature>
<evidence type="ECO:0000256" key="1">
    <source>
        <dbReference type="SAM" id="MobiDB-lite"/>
    </source>
</evidence>
<dbReference type="Gene3D" id="3.90.1200.10">
    <property type="match status" value="1"/>
</dbReference>